<dbReference type="AlphaFoldDB" id="A0A7Y0LZC2"/>
<reference evidence="3 4" key="1">
    <citation type="submission" date="2020-04" db="EMBL/GenBank/DDBJ databases">
        <title>Sequencing and Assembly of C. fimi.</title>
        <authorList>
            <person name="Ramsey A.R."/>
        </authorList>
    </citation>
    <scope>NUCLEOTIDE SEQUENCE [LARGE SCALE GENOMIC DNA]</scope>
    <source>
        <strain evidence="3 4">SB</strain>
    </source>
</reference>
<gene>
    <name evidence="3" type="ORF">HIR71_12085</name>
</gene>
<organism evidence="3 4">
    <name type="scientific">Cellulomonas fimi</name>
    <dbReference type="NCBI Taxonomy" id="1708"/>
    <lineage>
        <taxon>Bacteria</taxon>
        <taxon>Bacillati</taxon>
        <taxon>Actinomycetota</taxon>
        <taxon>Actinomycetes</taxon>
        <taxon>Micrococcales</taxon>
        <taxon>Cellulomonadaceae</taxon>
        <taxon>Cellulomonas</taxon>
    </lineage>
</organism>
<comment type="caution">
    <text evidence="3">The sequence shown here is derived from an EMBL/GenBank/DDBJ whole genome shotgun (WGS) entry which is preliminary data.</text>
</comment>
<name>A0A7Y0LZC2_CELFI</name>
<sequence length="64" mass="6757">MTDPATLLRRAALLAASAVLAAAVGQRTMARVWRLRAGSRESVTHGRIAVQADRSTGERDDPGA</sequence>
<evidence type="ECO:0000256" key="2">
    <source>
        <dbReference type="SAM" id="SignalP"/>
    </source>
</evidence>
<evidence type="ECO:0000313" key="3">
    <source>
        <dbReference type="EMBL" id="NMR20948.1"/>
    </source>
</evidence>
<dbReference type="EMBL" id="JABCJJ010000020">
    <property type="protein sequence ID" value="NMR20948.1"/>
    <property type="molecule type" value="Genomic_DNA"/>
</dbReference>
<evidence type="ECO:0000256" key="1">
    <source>
        <dbReference type="SAM" id="MobiDB-lite"/>
    </source>
</evidence>
<keyword evidence="2" id="KW-0732">Signal</keyword>
<keyword evidence="4" id="KW-1185">Reference proteome</keyword>
<feature type="signal peptide" evidence="2">
    <location>
        <begin position="1"/>
        <end position="21"/>
    </location>
</feature>
<dbReference type="Proteomes" id="UP000562124">
    <property type="component" value="Unassembled WGS sequence"/>
</dbReference>
<protein>
    <submittedName>
        <fullName evidence="3">Uncharacterized protein</fullName>
    </submittedName>
</protein>
<feature type="compositionally biased region" description="Basic and acidic residues" evidence="1">
    <location>
        <begin position="55"/>
        <end position="64"/>
    </location>
</feature>
<evidence type="ECO:0000313" key="4">
    <source>
        <dbReference type="Proteomes" id="UP000562124"/>
    </source>
</evidence>
<dbReference type="RefSeq" id="WP_169325327.1">
    <property type="nucleotide sequence ID" value="NZ_JABCJJ010000020.1"/>
</dbReference>
<feature type="region of interest" description="Disordered" evidence="1">
    <location>
        <begin position="40"/>
        <end position="64"/>
    </location>
</feature>
<accession>A0A7Y0LZC2</accession>
<proteinExistence type="predicted"/>
<feature type="chain" id="PRO_5039064412" evidence="2">
    <location>
        <begin position="22"/>
        <end position="64"/>
    </location>
</feature>